<evidence type="ECO:0000313" key="2">
    <source>
        <dbReference type="Proteomes" id="UP000290289"/>
    </source>
</evidence>
<comment type="caution">
    <text evidence="1">The sequence shown here is derived from an EMBL/GenBank/DDBJ whole genome shotgun (WGS) entry which is preliminary data.</text>
</comment>
<proteinExistence type="predicted"/>
<evidence type="ECO:0000313" key="1">
    <source>
        <dbReference type="EMBL" id="RXH83665.1"/>
    </source>
</evidence>
<protein>
    <submittedName>
        <fullName evidence="1">Uncharacterized protein</fullName>
    </submittedName>
</protein>
<reference evidence="1 2" key="1">
    <citation type="submission" date="2018-10" db="EMBL/GenBank/DDBJ databases">
        <title>A high-quality apple genome assembly.</title>
        <authorList>
            <person name="Hu J."/>
        </authorList>
    </citation>
    <scope>NUCLEOTIDE SEQUENCE [LARGE SCALE GENOMIC DNA]</scope>
    <source>
        <strain evidence="2">cv. HFTH1</strain>
        <tissue evidence="1">Young leaf</tissue>
    </source>
</reference>
<dbReference type="AlphaFoldDB" id="A0A498INF7"/>
<organism evidence="1 2">
    <name type="scientific">Malus domestica</name>
    <name type="common">Apple</name>
    <name type="synonym">Pyrus malus</name>
    <dbReference type="NCBI Taxonomy" id="3750"/>
    <lineage>
        <taxon>Eukaryota</taxon>
        <taxon>Viridiplantae</taxon>
        <taxon>Streptophyta</taxon>
        <taxon>Embryophyta</taxon>
        <taxon>Tracheophyta</taxon>
        <taxon>Spermatophyta</taxon>
        <taxon>Magnoliopsida</taxon>
        <taxon>eudicotyledons</taxon>
        <taxon>Gunneridae</taxon>
        <taxon>Pentapetalae</taxon>
        <taxon>rosids</taxon>
        <taxon>fabids</taxon>
        <taxon>Rosales</taxon>
        <taxon>Rosaceae</taxon>
        <taxon>Amygdaloideae</taxon>
        <taxon>Maleae</taxon>
        <taxon>Malus</taxon>
    </lineage>
</organism>
<sequence length="264" mass="30077">MAYSRFEVLIMWQEKFFSSPDSSLVSLTPTAKLWNKLWKSRVPPKVKVCVWQLCNDYVPTRANLIEALRVTSTNLSPVGQIIEDIKALLSTITEASSSHSRRQANAVAHRLARFGLTVPHEWVRERDLDLVSSFSVQSLASTKDVTMAAMRSWLLEFRDFYCLFSVAFGPKLIEETRPGSKNKLLRGVTSEMKFPANPVQHLDESNSISSVEFGWSSSEQKTNYNGVARYVTDDIIYRIRLHNYGFAVEMKLQNTNVLNNAEDF</sequence>
<keyword evidence="2" id="KW-1185">Reference proteome</keyword>
<name>A0A498INF7_MALDO</name>
<gene>
    <name evidence="1" type="ORF">DVH24_005918</name>
</gene>
<accession>A0A498INF7</accession>
<dbReference type="EMBL" id="RDQH01000337">
    <property type="protein sequence ID" value="RXH83665.1"/>
    <property type="molecule type" value="Genomic_DNA"/>
</dbReference>
<dbReference type="Proteomes" id="UP000290289">
    <property type="component" value="Chromosome 11"/>
</dbReference>